<accession>A0A0E9WIQ5</accession>
<dbReference type="EMBL" id="GBXM01018386">
    <property type="protein sequence ID" value="JAH90191.1"/>
    <property type="molecule type" value="Transcribed_RNA"/>
</dbReference>
<name>A0A0E9WIQ5_ANGAN</name>
<dbReference type="AlphaFoldDB" id="A0A0E9WIQ5"/>
<sequence length="73" mass="8305">MFSIKSTLRLPSRLHALLSILDSYLAYSVIVEDREFYCANLTRASGDGCLVVSTEADFLIYFMLFWVDDQSSV</sequence>
<organism evidence="1">
    <name type="scientific">Anguilla anguilla</name>
    <name type="common">European freshwater eel</name>
    <name type="synonym">Muraena anguilla</name>
    <dbReference type="NCBI Taxonomy" id="7936"/>
    <lineage>
        <taxon>Eukaryota</taxon>
        <taxon>Metazoa</taxon>
        <taxon>Chordata</taxon>
        <taxon>Craniata</taxon>
        <taxon>Vertebrata</taxon>
        <taxon>Euteleostomi</taxon>
        <taxon>Actinopterygii</taxon>
        <taxon>Neopterygii</taxon>
        <taxon>Teleostei</taxon>
        <taxon>Anguilliformes</taxon>
        <taxon>Anguillidae</taxon>
        <taxon>Anguilla</taxon>
    </lineage>
</organism>
<evidence type="ECO:0000313" key="1">
    <source>
        <dbReference type="EMBL" id="JAH90191.1"/>
    </source>
</evidence>
<protein>
    <submittedName>
        <fullName evidence="1">Uncharacterized protein</fullName>
    </submittedName>
</protein>
<reference evidence="1" key="1">
    <citation type="submission" date="2014-11" db="EMBL/GenBank/DDBJ databases">
        <authorList>
            <person name="Amaro Gonzalez C."/>
        </authorList>
    </citation>
    <scope>NUCLEOTIDE SEQUENCE</scope>
</reference>
<proteinExistence type="predicted"/>
<reference evidence="1" key="2">
    <citation type="journal article" date="2015" name="Fish Shellfish Immunol.">
        <title>Early steps in the European eel (Anguilla anguilla)-Vibrio vulnificus interaction in the gills: Role of the RtxA13 toxin.</title>
        <authorList>
            <person name="Callol A."/>
            <person name="Pajuelo D."/>
            <person name="Ebbesson L."/>
            <person name="Teles M."/>
            <person name="MacKenzie S."/>
            <person name="Amaro C."/>
        </authorList>
    </citation>
    <scope>NUCLEOTIDE SEQUENCE</scope>
</reference>